<dbReference type="FunFam" id="3.40.1030.10:FF:000002">
    <property type="entry name" value="Anthranilate phosphoribosyltransferase"/>
    <property type="match status" value="1"/>
</dbReference>
<dbReference type="STRING" id="523846.Mfer_0092"/>
<evidence type="ECO:0000313" key="11">
    <source>
        <dbReference type="EMBL" id="ADP76896.1"/>
    </source>
</evidence>
<dbReference type="InterPro" id="IPR035902">
    <property type="entry name" value="Nuc_phospho_transferase"/>
</dbReference>
<feature type="domain" description="Glycosyl transferase family 3 N-terminal" evidence="10">
    <location>
        <begin position="3"/>
        <end position="63"/>
    </location>
</feature>
<dbReference type="PANTHER" id="PTHR43285:SF2">
    <property type="entry name" value="ANTHRANILATE PHOSPHORIBOSYLTRANSFERASE"/>
    <property type="match status" value="1"/>
</dbReference>
<feature type="binding site" evidence="8">
    <location>
        <begin position="83"/>
        <end position="84"/>
    </location>
    <ligand>
        <name>5-phospho-alpha-D-ribose 1-diphosphate</name>
        <dbReference type="ChEBI" id="CHEBI:58017"/>
    </ligand>
</feature>
<keyword evidence="6 8" id="KW-0822">Tryptophan biosynthesis</keyword>
<dbReference type="InterPro" id="IPR036320">
    <property type="entry name" value="Glycosyl_Trfase_fam3_N_dom_sf"/>
</dbReference>
<dbReference type="EMBL" id="CP002278">
    <property type="protein sequence ID" value="ADP76896.1"/>
    <property type="molecule type" value="Genomic_DNA"/>
</dbReference>
<dbReference type="HAMAP" id="MF_00211">
    <property type="entry name" value="TrpD"/>
    <property type="match status" value="1"/>
</dbReference>
<feature type="binding site" evidence="8">
    <location>
        <position position="80"/>
    </location>
    <ligand>
        <name>5-phospho-alpha-D-ribose 1-diphosphate</name>
        <dbReference type="ChEBI" id="CHEBI:58017"/>
    </ligand>
</feature>
<keyword evidence="7 8" id="KW-0057">Aromatic amino acid biosynthesis</keyword>
<dbReference type="KEGG" id="mfv:Mfer_0092"/>
<dbReference type="Proteomes" id="UP000002315">
    <property type="component" value="Chromosome"/>
</dbReference>
<feature type="binding site" evidence="8">
    <location>
        <position position="88"/>
    </location>
    <ligand>
        <name>5-phospho-alpha-D-ribose 1-diphosphate</name>
        <dbReference type="ChEBI" id="CHEBI:58017"/>
    </ligand>
</feature>
<dbReference type="Pfam" id="PF02885">
    <property type="entry name" value="Glycos_trans_3N"/>
    <property type="match status" value="1"/>
</dbReference>
<feature type="binding site" evidence="8">
    <location>
        <position position="231"/>
    </location>
    <ligand>
        <name>Mg(2+)</name>
        <dbReference type="ChEBI" id="CHEBI:18420"/>
        <label>1</label>
    </ligand>
</feature>
<feature type="binding site" evidence="8">
    <location>
        <position position="120"/>
    </location>
    <ligand>
        <name>5-phospho-alpha-D-ribose 1-diphosphate</name>
        <dbReference type="ChEBI" id="CHEBI:58017"/>
    </ligand>
</feature>
<gene>
    <name evidence="8" type="primary">trpD</name>
    <name evidence="11" type="ordered locus">Mfer_0092</name>
</gene>
<evidence type="ECO:0000256" key="4">
    <source>
        <dbReference type="ARBA" id="ARBA00022676"/>
    </source>
</evidence>
<comment type="catalytic activity">
    <reaction evidence="8">
        <text>N-(5-phospho-beta-D-ribosyl)anthranilate + diphosphate = 5-phospho-alpha-D-ribose 1-diphosphate + anthranilate</text>
        <dbReference type="Rhea" id="RHEA:11768"/>
        <dbReference type="ChEBI" id="CHEBI:16567"/>
        <dbReference type="ChEBI" id="CHEBI:18277"/>
        <dbReference type="ChEBI" id="CHEBI:33019"/>
        <dbReference type="ChEBI" id="CHEBI:58017"/>
        <dbReference type="EC" id="2.4.2.18"/>
    </reaction>
</comment>
<feature type="binding site" evidence="8">
    <location>
        <position position="166"/>
    </location>
    <ligand>
        <name>anthranilate</name>
        <dbReference type="ChEBI" id="CHEBI:16567"/>
        <label>2</label>
    </ligand>
</feature>
<feature type="binding site" evidence="8">
    <location>
        <position position="231"/>
    </location>
    <ligand>
        <name>Mg(2+)</name>
        <dbReference type="ChEBI" id="CHEBI:18420"/>
        <label>2</label>
    </ligand>
</feature>
<dbReference type="GO" id="GO:0004048">
    <property type="term" value="F:anthranilate phosphoribosyltransferase activity"/>
    <property type="evidence" value="ECO:0007669"/>
    <property type="project" value="UniProtKB-UniRule"/>
</dbReference>
<evidence type="ECO:0000256" key="1">
    <source>
        <dbReference type="ARBA" id="ARBA00004907"/>
    </source>
</evidence>
<keyword evidence="12" id="KW-1185">Reference proteome</keyword>
<dbReference type="EC" id="2.4.2.18" evidence="2 8"/>
<feature type="binding site" evidence="8">
    <location>
        <begin position="108"/>
        <end position="116"/>
    </location>
    <ligand>
        <name>5-phospho-alpha-D-ribose 1-diphosphate</name>
        <dbReference type="ChEBI" id="CHEBI:58017"/>
    </ligand>
</feature>
<dbReference type="InterPro" id="IPR005940">
    <property type="entry name" value="Anthranilate_Pribosyl_Tfrase"/>
</dbReference>
<organism evidence="11 12">
    <name type="scientific">Methanothermus fervidus (strain ATCC 43054 / DSM 2088 / JCM 10308 / V24 S)</name>
    <dbReference type="NCBI Taxonomy" id="523846"/>
    <lineage>
        <taxon>Archaea</taxon>
        <taxon>Methanobacteriati</taxon>
        <taxon>Methanobacteriota</taxon>
        <taxon>Methanomada group</taxon>
        <taxon>Methanobacteria</taxon>
        <taxon>Methanobacteriales</taxon>
        <taxon>Methanothermaceae</taxon>
        <taxon>Methanothermus</taxon>
    </lineage>
</organism>
<dbReference type="PANTHER" id="PTHR43285">
    <property type="entry name" value="ANTHRANILATE PHOSPHORIBOSYLTRANSFERASE"/>
    <property type="match status" value="1"/>
</dbReference>
<comment type="subunit">
    <text evidence="8">Homodimer.</text>
</comment>
<dbReference type="InterPro" id="IPR000312">
    <property type="entry name" value="Glycosyl_Trfase_fam3"/>
</dbReference>
<dbReference type="OrthoDB" id="8214at2157"/>
<dbReference type="InterPro" id="IPR017459">
    <property type="entry name" value="Glycosyl_Trfase_fam3_N_dom"/>
</dbReference>
<dbReference type="SUPFAM" id="SSF52418">
    <property type="entry name" value="Nucleoside phosphorylase/phosphoribosyltransferase catalytic domain"/>
    <property type="match status" value="1"/>
</dbReference>
<dbReference type="Pfam" id="PF00591">
    <property type="entry name" value="Glycos_transf_3"/>
    <property type="match status" value="1"/>
</dbReference>
<dbReference type="Gene3D" id="3.40.1030.10">
    <property type="entry name" value="Nucleoside phosphorylase/phosphoribosyltransferase catalytic domain"/>
    <property type="match status" value="1"/>
</dbReference>
<feature type="binding site" evidence="8">
    <location>
        <position position="80"/>
    </location>
    <ligand>
        <name>anthranilate</name>
        <dbReference type="ChEBI" id="CHEBI:16567"/>
        <label>1</label>
    </ligand>
</feature>
<evidence type="ECO:0000259" key="10">
    <source>
        <dbReference type="Pfam" id="PF02885"/>
    </source>
</evidence>
<protein>
    <recommendedName>
        <fullName evidence="2 8">Anthranilate phosphoribosyltransferase</fullName>
        <ecNumber evidence="2 8">2.4.2.18</ecNumber>
    </recommendedName>
</protein>
<keyword evidence="4 8" id="KW-0328">Glycosyltransferase</keyword>
<dbReference type="UniPathway" id="UPA00035">
    <property type="reaction ID" value="UER00041"/>
</dbReference>
<sequence>MRKYLKKIVSNKSLTESEAYECMLQILSGKSDDILIAAFLASLATKGESSNEISGFAKAMREQSIPIKIPNNLKVVDSCGTGGDRFKTFNISTAAAIVASAAGVPIAKHGNRSVTSKCGSADILEAAGVKLNLPPEKVSKCIEKIGIGFIFAQEYHPAMKNVMPIRQKLGIRTVFNILGPLTSPARAPIQLLGVFDPKYVEKIANALKKLGSERSMVIHGFDENGNPAIDEISNAGLTLAAILDDGKIKIKELYPEDFGVERREIKLIEAPNSIDKSLKIFYDVLKGKDDTEKEKARLEVTLINTSALLYLAGTVKDFEEGTEIAREIVKEGKALKKLKEFVKFTNEI</sequence>
<feature type="binding site" evidence="8">
    <location>
        <position position="111"/>
    </location>
    <ligand>
        <name>anthranilate</name>
        <dbReference type="ChEBI" id="CHEBI:16567"/>
        <label>1</label>
    </ligand>
</feature>
<evidence type="ECO:0000256" key="2">
    <source>
        <dbReference type="ARBA" id="ARBA00011948"/>
    </source>
</evidence>
<dbReference type="GO" id="GO:0000162">
    <property type="term" value="P:L-tryptophan biosynthetic process"/>
    <property type="evidence" value="ECO:0007669"/>
    <property type="project" value="UniProtKB-UniRule"/>
</dbReference>
<reference evidence="11 12" key="1">
    <citation type="journal article" date="2010" name="Stand. Genomic Sci.">
        <title>Complete genome sequence of Methanothermus fervidus type strain (V24S).</title>
        <authorList>
            <person name="Anderson I."/>
            <person name="Djao O.D."/>
            <person name="Misra M."/>
            <person name="Chertkov O."/>
            <person name="Nolan M."/>
            <person name="Lucas S."/>
            <person name="Lapidus A."/>
            <person name="Del Rio T.G."/>
            <person name="Tice H."/>
            <person name="Cheng J.F."/>
            <person name="Tapia R."/>
            <person name="Han C."/>
            <person name="Goodwin L."/>
            <person name="Pitluck S."/>
            <person name="Liolios K."/>
            <person name="Ivanova N."/>
            <person name="Mavromatis K."/>
            <person name="Mikhailova N."/>
            <person name="Pati A."/>
            <person name="Brambilla E."/>
            <person name="Chen A."/>
            <person name="Palaniappan K."/>
            <person name="Land M."/>
            <person name="Hauser L."/>
            <person name="Chang Y.J."/>
            <person name="Jeffries C.D."/>
            <person name="Sikorski J."/>
            <person name="Spring S."/>
            <person name="Rohde M."/>
            <person name="Eichinger K."/>
            <person name="Huber H."/>
            <person name="Wirth R."/>
            <person name="Goker M."/>
            <person name="Detter J.C."/>
            <person name="Woyke T."/>
            <person name="Bristow J."/>
            <person name="Eisen J.A."/>
            <person name="Markowitz V."/>
            <person name="Hugenholtz P."/>
            <person name="Klenk H.P."/>
            <person name="Kyrpides N.C."/>
        </authorList>
    </citation>
    <scope>NUCLEOTIDE SEQUENCE [LARGE SCALE GENOMIC DNA]</scope>
    <source>
        <strain evidence="12">ATCC 43054 / DSM 2088 / JCM 10308 / V24 S</strain>
    </source>
</reference>
<dbReference type="GO" id="GO:0005829">
    <property type="term" value="C:cytosol"/>
    <property type="evidence" value="ECO:0007669"/>
    <property type="project" value="TreeGrafter"/>
</dbReference>
<evidence type="ECO:0000256" key="5">
    <source>
        <dbReference type="ARBA" id="ARBA00022679"/>
    </source>
</evidence>
<feature type="binding site" evidence="8">
    <location>
        <position position="92"/>
    </location>
    <ligand>
        <name>Mg(2+)</name>
        <dbReference type="ChEBI" id="CHEBI:18420"/>
        <label>1</label>
    </ligand>
</feature>
<proteinExistence type="inferred from homology"/>
<keyword evidence="8" id="KW-0479">Metal-binding</keyword>
<keyword evidence="5 8" id="KW-0808">Transferase</keyword>
<feature type="binding site" evidence="8">
    <location>
        <begin position="90"/>
        <end position="93"/>
    </location>
    <ligand>
        <name>5-phospho-alpha-D-ribose 1-diphosphate</name>
        <dbReference type="ChEBI" id="CHEBI:58017"/>
    </ligand>
</feature>
<dbReference type="Gene3D" id="1.20.970.10">
    <property type="entry name" value="Transferase, Pyrimidine Nucleoside Phosphorylase, Chain C"/>
    <property type="match status" value="1"/>
</dbReference>
<comment type="function">
    <text evidence="8">Catalyzes the transfer of the phosphoribosyl group of 5-phosphorylribose-1-pyrophosphate (PRPP) to anthranilate to yield N-(5'-phosphoribosyl)-anthranilate (PRA).</text>
</comment>
<dbReference type="SUPFAM" id="SSF47648">
    <property type="entry name" value="Nucleoside phosphorylase/phosphoribosyltransferase N-terminal domain"/>
    <property type="match status" value="1"/>
</dbReference>
<keyword evidence="8" id="KW-0460">Magnesium</keyword>
<evidence type="ECO:0000256" key="7">
    <source>
        <dbReference type="ARBA" id="ARBA00023141"/>
    </source>
</evidence>
<dbReference type="NCBIfam" id="TIGR01245">
    <property type="entry name" value="trpD"/>
    <property type="match status" value="1"/>
</dbReference>
<keyword evidence="3 8" id="KW-0028">Amino-acid biosynthesis</keyword>
<name>E3GX07_METFV</name>
<dbReference type="AlphaFoldDB" id="E3GX07"/>
<comment type="cofactor">
    <cofactor evidence="8">
        <name>Mg(2+)</name>
        <dbReference type="ChEBI" id="CHEBI:18420"/>
    </cofactor>
    <text evidence="8">Binds 2 magnesium ions per monomer.</text>
</comment>
<dbReference type="HOGENOM" id="CLU_034315_2_1_2"/>
<comment type="similarity">
    <text evidence="8">Belongs to the anthranilate phosphoribosyltransferase family.</text>
</comment>
<feature type="binding site" evidence="8">
    <location>
        <position position="230"/>
    </location>
    <ligand>
        <name>Mg(2+)</name>
        <dbReference type="ChEBI" id="CHEBI:18420"/>
        <label>2</label>
    </ligand>
</feature>
<dbReference type="GO" id="GO:0000287">
    <property type="term" value="F:magnesium ion binding"/>
    <property type="evidence" value="ECO:0007669"/>
    <property type="project" value="UniProtKB-UniRule"/>
</dbReference>
<evidence type="ECO:0000313" key="12">
    <source>
        <dbReference type="Proteomes" id="UP000002315"/>
    </source>
</evidence>
<evidence type="ECO:0000256" key="8">
    <source>
        <dbReference type="HAMAP-Rule" id="MF_00211"/>
    </source>
</evidence>
<evidence type="ECO:0000259" key="9">
    <source>
        <dbReference type="Pfam" id="PF00591"/>
    </source>
</evidence>
<accession>E3GX07</accession>
<comment type="pathway">
    <text evidence="1 8">Amino-acid biosynthesis; L-tryptophan biosynthesis; L-tryptophan from chorismate: step 2/5.</text>
</comment>
<feature type="domain" description="Glycosyl transferase family 3" evidence="9">
    <location>
        <begin position="74"/>
        <end position="335"/>
    </location>
</feature>
<comment type="caution">
    <text evidence="8">Lacks conserved residue(s) required for the propagation of feature annotation.</text>
</comment>
<evidence type="ECO:0000256" key="6">
    <source>
        <dbReference type="ARBA" id="ARBA00022822"/>
    </source>
</evidence>
<evidence type="ECO:0000256" key="3">
    <source>
        <dbReference type="ARBA" id="ARBA00022605"/>
    </source>
</evidence>